<organism evidence="8 9">
    <name type="scientific">Chthonomonas calidirosea (strain DSM 23976 / ICMP 18418 / T49)</name>
    <dbReference type="NCBI Taxonomy" id="1303518"/>
    <lineage>
        <taxon>Bacteria</taxon>
        <taxon>Bacillati</taxon>
        <taxon>Armatimonadota</taxon>
        <taxon>Chthonomonadia</taxon>
        <taxon>Chthonomonadales</taxon>
        <taxon>Chthonomonadaceae</taxon>
        <taxon>Chthonomonas</taxon>
    </lineage>
</organism>
<dbReference type="GO" id="GO:0006352">
    <property type="term" value="P:DNA-templated transcription initiation"/>
    <property type="evidence" value="ECO:0007669"/>
    <property type="project" value="InterPro"/>
</dbReference>
<dbReference type="CDD" id="cd06171">
    <property type="entry name" value="Sigma70_r4"/>
    <property type="match status" value="1"/>
</dbReference>
<dbReference type="KEGG" id="ccz:CCALI_00991"/>
<dbReference type="InterPro" id="IPR013324">
    <property type="entry name" value="RNA_pol_sigma_r3/r4-like"/>
</dbReference>
<keyword evidence="1 5" id="KW-0805">Transcription regulation</keyword>
<dbReference type="PANTHER" id="PTHR30385:SF7">
    <property type="entry name" value="RNA POLYMERASE SIGMA FACTOR FLIA"/>
    <property type="match status" value="1"/>
</dbReference>
<keyword evidence="4 5" id="KW-0804">Transcription</keyword>
<evidence type="ECO:0000313" key="9">
    <source>
        <dbReference type="Proteomes" id="UP000014227"/>
    </source>
</evidence>
<dbReference type="SUPFAM" id="SSF88946">
    <property type="entry name" value="Sigma2 domain of RNA polymerase sigma factors"/>
    <property type="match status" value="1"/>
</dbReference>
<evidence type="ECO:0000259" key="6">
    <source>
        <dbReference type="PROSITE" id="PS00715"/>
    </source>
</evidence>
<dbReference type="HOGENOM" id="CLU_014793_8_1_0"/>
<dbReference type="PATRIC" id="fig|1303518.3.peg.1001"/>
<dbReference type="Pfam" id="PF04539">
    <property type="entry name" value="Sigma70_r3"/>
    <property type="match status" value="1"/>
</dbReference>
<dbReference type="FunCoup" id="S0ETK5">
    <property type="interactions" value="109"/>
</dbReference>
<dbReference type="Gene3D" id="1.20.140.160">
    <property type="match status" value="1"/>
</dbReference>
<keyword evidence="2 5" id="KW-0731">Sigma factor</keyword>
<dbReference type="GO" id="GO:0016987">
    <property type="term" value="F:sigma factor activity"/>
    <property type="evidence" value="ECO:0007669"/>
    <property type="project" value="UniProtKB-KW"/>
</dbReference>
<dbReference type="InterPro" id="IPR000943">
    <property type="entry name" value="RNA_pol_sigma70"/>
</dbReference>
<dbReference type="PANTHER" id="PTHR30385">
    <property type="entry name" value="SIGMA FACTOR F FLAGELLAR"/>
    <property type="match status" value="1"/>
</dbReference>
<dbReference type="InterPro" id="IPR007627">
    <property type="entry name" value="RNA_pol_sigma70_r2"/>
</dbReference>
<dbReference type="SUPFAM" id="SSF88659">
    <property type="entry name" value="Sigma3 and sigma4 domains of RNA polymerase sigma factors"/>
    <property type="match status" value="2"/>
</dbReference>
<keyword evidence="3 5" id="KW-0238">DNA-binding</keyword>
<dbReference type="EMBL" id="HF951689">
    <property type="protein sequence ID" value="CCW34813.1"/>
    <property type="molecule type" value="Genomic_DNA"/>
</dbReference>
<dbReference type="Proteomes" id="UP000014227">
    <property type="component" value="Chromosome I"/>
</dbReference>
<dbReference type="InterPro" id="IPR007630">
    <property type="entry name" value="RNA_pol_sigma70_r4"/>
</dbReference>
<dbReference type="InParanoid" id="S0ETK5"/>
<accession>S0ETK5</accession>
<feature type="domain" description="RNA polymerase sigma-70" evidence="6">
    <location>
        <begin position="52"/>
        <end position="65"/>
    </location>
</feature>
<evidence type="ECO:0000259" key="7">
    <source>
        <dbReference type="PROSITE" id="PS00716"/>
    </source>
</evidence>
<dbReference type="PROSITE" id="PS00715">
    <property type="entry name" value="SIGMA70_1"/>
    <property type="match status" value="1"/>
</dbReference>
<sequence>MRPEDVQRDWYRFKEFQDENARARLIQHFAYLVKITAGRVIANLPPSLDREDLVSAGALGLIKAVDQYDPSRQVKFETYAIALIRGAILEMLREDDWVPRSARERIKMLERTYNLLEARLGRPATEEEVAAELHMEMDEFHKLLIEAGRSSLLSLEDVLVGSENGENLHLSDVIQDERLLPSVEAELQERKHMLGKAIDRLPERERLVISLYYYEGLTFKEIGRILSISESRVYQLHTQAVVRLQGYLQRDKELFH</sequence>
<evidence type="ECO:0000256" key="4">
    <source>
        <dbReference type="ARBA" id="ARBA00023163"/>
    </source>
</evidence>
<evidence type="ECO:0000256" key="5">
    <source>
        <dbReference type="RuleBase" id="RU362124"/>
    </source>
</evidence>
<evidence type="ECO:0000256" key="3">
    <source>
        <dbReference type="ARBA" id="ARBA00023125"/>
    </source>
</evidence>
<feature type="domain" description="RNA polymerase sigma-70" evidence="7">
    <location>
        <begin position="218"/>
        <end position="244"/>
    </location>
</feature>
<dbReference type="GO" id="GO:0003899">
    <property type="term" value="F:DNA-directed RNA polymerase activity"/>
    <property type="evidence" value="ECO:0007669"/>
    <property type="project" value="InterPro"/>
</dbReference>
<dbReference type="GO" id="GO:0003677">
    <property type="term" value="F:DNA binding"/>
    <property type="evidence" value="ECO:0007669"/>
    <property type="project" value="UniProtKB-KW"/>
</dbReference>
<evidence type="ECO:0000256" key="2">
    <source>
        <dbReference type="ARBA" id="ARBA00023082"/>
    </source>
</evidence>
<gene>
    <name evidence="8" type="ORF">CCALI_00991</name>
</gene>
<dbReference type="NCBIfam" id="TIGR02479">
    <property type="entry name" value="FliA_WhiG"/>
    <property type="match status" value="1"/>
</dbReference>
<dbReference type="NCBIfam" id="TIGR02937">
    <property type="entry name" value="sigma70-ECF"/>
    <property type="match status" value="1"/>
</dbReference>
<keyword evidence="9" id="KW-1185">Reference proteome</keyword>
<dbReference type="InterPro" id="IPR013325">
    <property type="entry name" value="RNA_pol_sigma_r2"/>
</dbReference>
<dbReference type="OrthoDB" id="9799825at2"/>
<dbReference type="NCBIfam" id="NF005413">
    <property type="entry name" value="PRK06986.1"/>
    <property type="match status" value="1"/>
</dbReference>
<dbReference type="Gene3D" id="1.10.1740.10">
    <property type="match status" value="1"/>
</dbReference>
<dbReference type="RefSeq" id="WP_016482363.1">
    <property type="nucleotide sequence ID" value="NC_021487.1"/>
</dbReference>
<evidence type="ECO:0000256" key="1">
    <source>
        <dbReference type="ARBA" id="ARBA00023015"/>
    </source>
</evidence>
<proteinExistence type="inferred from homology"/>
<name>S0ETK5_CHTCT</name>
<dbReference type="InterPro" id="IPR007624">
    <property type="entry name" value="RNA_pol_sigma70_r3"/>
</dbReference>
<evidence type="ECO:0000313" key="8">
    <source>
        <dbReference type="EMBL" id="CCW34813.1"/>
    </source>
</evidence>
<dbReference type="Pfam" id="PF04542">
    <property type="entry name" value="Sigma70_r2"/>
    <property type="match status" value="1"/>
</dbReference>
<dbReference type="PRINTS" id="PR00046">
    <property type="entry name" value="SIGMA70FCT"/>
</dbReference>
<dbReference type="InterPro" id="IPR014284">
    <property type="entry name" value="RNA_pol_sigma-70_dom"/>
</dbReference>
<dbReference type="STRING" id="454171.CP488_00165"/>
<protein>
    <recommendedName>
        <fullName evidence="5">RNA polymerase sigma factor</fullName>
    </recommendedName>
</protein>
<reference evidence="9" key="1">
    <citation type="submission" date="2013-03" db="EMBL/GenBank/DDBJ databases">
        <title>Genome sequence of Chthonomonas calidirosea, the first sequenced genome from the Armatimonadetes phylum (formally candidate division OP10).</title>
        <authorList>
            <person name="Lee K.C.Y."/>
            <person name="Morgan X.C."/>
            <person name="Dunfield P.F."/>
            <person name="Tamas I."/>
            <person name="Houghton K.M."/>
            <person name="Vyssotski M."/>
            <person name="Ryan J.L.J."/>
            <person name="Lagutin K."/>
            <person name="McDonald I.R."/>
            <person name="Stott M.B."/>
        </authorList>
    </citation>
    <scope>NUCLEOTIDE SEQUENCE [LARGE SCALE GENOMIC DNA]</scope>
    <source>
        <strain evidence="9">DSM 23976 / ICMP 18418 / T49</strain>
    </source>
</reference>
<dbReference type="eggNOG" id="COG1191">
    <property type="taxonomic scope" value="Bacteria"/>
</dbReference>
<dbReference type="InterPro" id="IPR012845">
    <property type="entry name" value="RNA_pol_sigma_FliA_WhiG"/>
</dbReference>
<dbReference type="PROSITE" id="PS00716">
    <property type="entry name" value="SIGMA70_2"/>
    <property type="match status" value="1"/>
</dbReference>
<comment type="similarity">
    <text evidence="5">Belongs to the sigma-70 factor family.</text>
</comment>
<dbReference type="Pfam" id="PF04545">
    <property type="entry name" value="Sigma70_r4"/>
    <property type="match status" value="1"/>
</dbReference>
<comment type="function">
    <text evidence="5">Sigma factors are initiation factors that promote the attachment of RNA polymerase to specific initiation sites and are then released.</text>
</comment>
<dbReference type="AlphaFoldDB" id="S0ETK5"/>
<dbReference type="PIRSF" id="PIRSF000770">
    <property type="entry name" value="RNA_pol_sigma-SigE/K"/>
    <property type="match status" value="1"/>
</dbReference>